<comment type="caution">
    <text evidence="2">The sequence shown here is derived from an EMBL/GenBank/DDBJ whole genome shotgun (WGS) entry which is preliminary data.</text>
</comment>
<name>A0A1F6DUY7_9BACT</name>
<evidence type="ECO:0008006" key="4">
    <source>
        <dbReference type="Google" id="ProtNLM"/>
    </source>
</evidence>
<accession>A0A1F6DUY7</accession>
<dbReference type="EMBL" id="MFLK01000054">
    <property type="protein sequence ID" value="OGG65255.1"/>
    <property type="molecule type" value="Genomic_DNA"/>
</dbReference>
<dbReference type="InterPro" id="IPR010921">
    <property type="entry name" value="Trp_repressor/repl_initiator"/>
</dbReference>
<protein>
    <recommendedName>
        <fullName evidence="4">Chromosomal replication initiator DnaA C-terminal domain-containing protein</fullName>
    </recommendedName>
</protein>
<reference evidence="2 3" key="1">
    <citation type="journal article" date="2016" name="Nat. Commun.">
        <title>Thousands of microbial genomes shed light on interconnected biogeochemical processes in an aquifer system.</title>
        <authorList>
            <person name="Anantharaman K."/>
            <person name="Brown C.T."/>
            <person name="Hug L.A."/>
            <person name="Sharon I."/>
            <person name="Castelle C.J."/>
            <person name="Probst A.J."/>
            <person name="Thomas B.C."/>
            <person name="Singh A."/>
            <person name="Wilkins M.J."/>
            <person name="Karaoz U."/>
            <person name="Brodie E.L."/>
            <person name="Williams K.H."/>
            <person name="Hubbard S.S."/>
            <person name="Banfield J.F."/>
        </authorList>
    </citation>
    <scope>NUCLEOTIDE SEQUENCE [LARGE SCALE GENOMIC DNA]</scope>
</reference>
<sequence>MDDWPSRNTNESRRKSADRPTPDKTAAHPTEWNGPDPLKGLSPRALGIIYSVCDQGGLSFDKVRNEDLDRPSAAIRTVAFALLRHATQMTQGEIGGVFNRSESDVKSARQHLQRLWHSDPRHPTCELLRTSCERVVLDPALVLRESSQTQVAAE</sequence>
<evidence type="ECO:0000313" key="3">
    <source>
        <dbReference type="Proteomes" id="UP000177652"/>
    </source>
</evidence>
<feature type="compositionally biased region" description="Basic and acidic residues" evidence="1">
    <location>
        <begin position="10"/>
        <end position="26"/>
    </location>
</feature>
<dbReference type="Gene3D" id="1.10.1750.10">
    <property type="match status" value="1"/>
</dbReference>
<evidence type="ECO:0000256" key="1">
    <source>
        <dbReference type="SAM" id="MobiDB-lite"/>
    </source>
</evidence>
<evidence type="ECO:0000313" key="2">
    <source>
        <dbReference type="EMBL" id="OGG65255.1"/>
    </source>
</evidence>
<organism evidence="2 3">
    <name type="scientific">Candidatus Kaiserbacteria bacterium RIFCSPHIGHO2_02_FULL_55_20</name>
    <dbReference type="NCBI Taxonomy" id="1798497"/>
    <lineage>
        <taxon>Bacteria</taxon>
        <taxon>Candidatus Kaiseribacteriota</taxon>
    </lineage>
</organism>
<dbReference type="SUPFAM" id="SSF48295">
    <property type="entry name" value="TrpR-like"/>
    <property type="match status" value="1"/>
</dbReference>
<dbReference type="Proteomes" id="UP000177652">
    <property type="component" value="Unassembled WGS sequence"/>
</dbReference>
<feature type="region of interest" description="Disordered" evidence="1">
    <location>
        <begin position="1"/>
        <end position="38"/>
    </location>
</feature>
<dbReference type="AlphaFoldDB" id="A0A1F6DUY7"/>
<gene>
    <name evidence="2" type="ORF">A3D71_04375</name>
</gene>
<proteinExistence type="predicted"/>
<dbReference type="GO" id="GO:0043565">
    <property type="term" value="F:sequence-specific DNA binding"/>
    <property type="evidence" value="ECO:0007669"/>
    <property type="project" value="InterPro"/>
</dbReference>